<gene>
    <name evidence="3" type="ORF">P149_0098</name>
</gene>
<organism evidence="3 4">
    <name type="scientific">Bacteriophage T5-like poul149</name>
    <dbReference type="NCBI Taxonomy" id="2024326"/>
    <lineage>
        <taxon>Viruses</taxon>
        <taxon>Duplodnaviria</taxon>
        <taxon>Heunggongvirae</taxon>
        <taxon>Uroviricota</taxon>
        <taxon>Caudoviricetes</taxon>
        <taxon>Demerecviridae</taxon>
        <taxon>Markadamsvirinae</taxon>
        <taxon>Epseptimavirus</taxon>
        <taxon>Epseptimavirus saus132</taxon>
    </lineage>
</organism>
<proteinExistence type="predicted"/>
<feature type="domain" description="CapR homology" evidence="2">
    <location>
        <begin position="80"/>
        <end position="120"/>
    </location>
</feature>
<accession>A0A2K8HB11</accession>
<dbReference type="Pfam" id="PF14311">
    <property type="entry name" value="DUF4379"/>
    <property type="match status" value="1"/>
</dbReference>
<dbReference type="EMBL" id="MF431738">
    <property type="protein sequence ID" value="ASU02769.1"/>
    <property type="molecule type" value="Genomic_DNA"/>
</dbReference>
<dbReference type="Pfam" id="PF21817">
    <property type="entry name" value="CapR"/>
    <property type="match status" value="1"/>
</dbReference>
<evidence type="ECO:0000259" key="1">
    <source>
        <dbReference type="Pfam" id="PF14311"/>
    </source>
</evidence>
<dbReference type="InterPro" id="IPR048793">
    <property type="entry name" value="CapR_dom"/>
</dbReference>
<dbReference type="Pfam" id="PF13455">
    <property type="entry name" value="MUG113"/>
    <property type="match status" value="1"/>
</dbReference>
<feature type="domain" description="Treble clef zinc finger" evidence="1">
    <location>
        <begin position="35"/>
        <end position="62"/>
    </location>
</feature>
<name>A0A2K8HB11_9CAUD</name>
<protein>
    <submittedName>
        <fullName evidence="3">Uncharacterized protein</fullName>
    </submittedName>
</protein>
<sequence>MVRRKLDKDTINKDLEPRRIKLISEYSGILNKGTFICSVGHTWEATVNNVRNSKSGCPICAGTFKLTKDSVNEGLRSRGITLIGEYKNNATKTLFECEHGHRWEATVGNVKNKNSGCPVCDTDWNTPGFIYIMCSSMGTKIGISISPERRWKEIVKSSNILDLYIFGVYSIDSGTKSKSRSIEKQTHEYFSEYRLKYTGFAGCTEFFDISPIAVEKHLINNGCIKVEK</sequence>
<evidence type="ECO:0000313" key="3">
    <source>
        <dbReference type="EMBL" id="ASU02769.1"/>
    </source>
</evidence>
<evidence type="ECO:0000259" key="2">
    <source>
        <dbReference type="Pfam" id="PF21817"/>
    </source>
</evidence>
<evidence type="ECO:0000313" key="4">
    <source>
        <dbReference type="Proteomes" id="UP000240581"/>
    </source>
</evidence>
<reference evidence="4" key="1">
    <citation type="journal article" date="2018" name="Front. Microbiol.">
        <title>Identification and Characterization of T5-Like Bacteriophages Representing Two Novel Subgroups from Food Products.</title>
        <authorList>
            <person name="Svab D."/>
            <person name="Falgenhauer L."/>
            <person name="Rohde M."/>
            <person name="Szabo J."/>
            <person name="Chakraborty T."/>
            <person name="Toth I."/>
        </authorList>
    </citation>
    <scope>NUCLEOTIDE SEQUENCE [LARGE SCALE GENOMIC DNA]</scope>
</reference>
<dbReference type="Proteomes" id="UP000240581">
    <property type="component" value="Segment"/>
</dbReference>
<dbReference type="InterPro" id="IPR025487">
    <property type="entry name" value="DUF4379"/>
</dbReference>